<feature type="transmembrane region" description="Helical" evidence="1">
    <location>
        <begin position="268"/>
        <end position="291"/>
    </location>
</feature>
<sequence>MTSTHSASEQAKKRLLELAKQGNPKAIVMFLNRFNSSEEIATIIEDNATIKNNCLNIQVESSQFPLNYSSKKYIYDGLKMFKIEYIESVIIEPSIQKNPKKPCKERIDLTKELEKPSPEPPVSKQLKWPAWFPYPSSWLRMTLLILWLFIVIRIVAFWGVIIGGTVSVISEDVMPLFQALGIGVIGSIFILTYFYHILYYIGQFLFGKSSSKSFKWLPTRLSLWEGIYTPIVLTLSVLTVFLVILPFMPWETCQTELLLEDTNCQNRIQNYLASLEIIATIIWITSGLYLYQIEYLIRTRVPFHKVLKFIALVFLSFMSTVLIYTTATNWDYIYGAFANVGNSFSISESSEVVDLPEHQNVDANLSEVVTPQLPDENFKKGIENATNASLLVQKAKSKPEWEFVATQWQNAIDCMKQVQPSDSNYQAAQERVVQYQKNLEYARLVGSLAE</sequence>
<keyword evidence="3" id="KW-1185">Reference proteome</keyword>
<dbReference type="Proteomes" id="UP001301728">
    <property type="component" value="Unassembled WGS sequence"/>
</dbReference>
<keyword evidence="1" id="KW-0812">Transmembrane</keyword>
<feature type="transmembrane region" description="Helical" evidence="1">
    <location>
        <begin position="303"/>
        <end position="324"/>
    </location>
</feature>
<protein>
    <submittedName>
        <fullName evidence="2">Uncharacterized protein</fullName>
    </submittedName>
</protein>
<dbReference type="EMBL" id="JAYGHT010000092">
    <property type="protein sequence ID" value="MEA5520748.1"/>
    <property type="molecule type" value="Genomic_DNA"/>
</dbReference>
<dbReference type="RefSeq" id="WP_323221254.1">
    <property type="nucleotide sequence ID" value="NZ_JAYGHT010000092.1"/>
</dbReference>
<evidence type="ECO:0000256" key="1">
    <source>
        <dbReference type="SAM" id="Phobius"/>
    </source>
</evidence>
<proteinExistence type="predicted"/>
<gene>
    <name evidence="2" type="ORF">VB854_17545</name>
</gene>
<reference evidence="2 3" key="1">
    <citation type="submission" date="2023-12" db="EMBL/GenBank/DDBJ databases">
        <title>Baltic Sea Cyanobacteria.</title>
        <authorList>
            <person name="Delbaje E."/>
            <person name="Fewer D.P."/>
            <person name="Shishido T.K."/>
        </authorList>
    </citation>
    <scope>NUCLEOTIDE SEQUENCE [LARGE SCALE GENOMIC DNA]</scope>
    <source>
        <strain evidence="2 3">CCNP 1315</strain>
    </source>
</reference>
<feature type="transmembrane region" description="Helical" evidence="1">
    <location>
        <begin position="144"/>
        <end position="170"/>
    </location>
</feature>
<feature type="transmembrane region" description="Helical" evidence="1">
    <location>
        <begin position="176"/>
        <end position="206"/>
    </location>
</feature>
<name>A0ABU5U0P8_9CYAN</name>
<evidence type="ECO:0000313" key="2">
    <source>
        <dbReference type="EMBL" id="MEA5520748.1"/>
    </source>
</evidence>
<keyword evidence="1" id="KW-1133">Transmembrane helix</keyword>
<organism evidence="2 3">
    <name type="scientific">Limnoraphis robusta CCNP1315</name>
    <dbReference type="NCBI Taxonomy" id="3110306"/>
    <lineage>
        <taxon>Bacteria</taxon>
        <taxon>Bacillati</taxon>
        <taxon>Cyanobacteriota</taxon>
        <taxon>Cyanophyceae</taxon>
        <taxon>Oscillatoriophycideae</taxon>
        <taxon>Oscillatoriales</taxon>
        <taxon>Sirenicapillariaceae</taxon>
        <taxon>Limnoraphis</taxon>
    </lineage>
</organism>
<evidence type="ECO:0000313" key="3">
    <source>
        <dbReference type="Proteomes" id="UP001301728"/>
    </source>
</evidence>
<keyword evidence="1" id="KW-0472">Membrane</keyword>
<accession>A0ABU5U0P8</accession>
<feature type="transmembrane region" description="Helical" evidence="1">
    <location>
        <begin position="227"/>
        <end position="248"/>
    </location>
</feature>
<comment type="caution">
    <text evidence="2">The sequence shown here is derived from an EMBL/GenBank/DDBJ whole genome shotgun (WGS) entry which is preliminary data.</text>
</comment>